<dbReference type="Proteomes" id="UP001152321">
    <property type="component" value="Unassembled WGS sequence"/>
</dbReference>
<protein>
    <recommendedName>
        <fullName evidence="3">Lipoprotein</fullName>
    </recommendedName>
</protein>
<keyword evidence="2" id="KW-1185">Reference proteome</keyword>
<sequence length="234" mass="24296">MEKLILRFPILKLSRLILGQFSIVSTSPLLLVASLCLTACSSGTADDNSGIDSYTQTSGSFSEASSTTVAGTGSIRFVNVMNGVFSSNSLALKAELDNSTNSITAILNSNNTLMNSSSGGVAVTFTRSGASVTGSIAVNGSSVTMNQSRLSFYVPTALDLIIEVHNISATKSRVLLWLRDAVTYSAGNADIDTENTTDYTGTYPSTGGSGQFYGLSLNNAKVTGATLGLQKVAN</sequence>
<evidence type="ECO:0008006" key="3">
    <source>
        <dbReference type="Google" id="ProtNLM"/>
    </source>
</evidence>
<comment type="caution">
    <text evidence="1">The sequence shown here is derived from an EMBL/GenBank/DDBJ whole genome shotgun (WGS) entry which is preliminary data.</text>
</comment>
<dbReference type="RefSeq" id="WP_277577630.1">
    <property type="nucleotide sequence ID" value="NZ_JANRMI010000002.1"/>
</dbReference>
<accession>A0ABT6DI38</accession>
<reference evidence="1" key="1">
    <citation type="submission" date="2022-08" db="EMBL/GenBank/DDBJ databases">
        <title>Novel Bdellovibrio Species Isolated from Svalbard: Designation Bdellovibrio svalbardensis.</title>
        <authorList>
            <person name="Mitchell R.J."/>
            <person name="Choi S.Y."/>
        </authorList>
    </citation>
    <scope>NUCLEOTIDE SEQUENCE</scope>
    <source>
        <strain evidence="1">PAP01</strain>
    </source>
</reference>
<proteinExistence type="predicted"/>
<dbReference type="EMBL" id="JANRMI010000002">
    <property type="protein sequence ID" value="MDG0816152.1"/>
    <property type="molecule type" value="Genomic_DNA"/>
</dbReference>
<organism evidence="1 2">
    <name type="scientific">Bdellovibrio svalbardensis</name>
    <dbReference type="NCBI Taxonomy" id="2972972"/>
    <lineage>
        <taxon>Bacteria</taxon>
        <taxon>Pseudomonadati</taxon>
        <taxon>Bdellovibrionota</taxon>
        <taxon>Bdellovibrionia</taxon>
        <taxon>Bdellovibrionales</taxon>
        <taxon>Pseudobdellovibrionaceae</taxon>
        <taxon>Bdellovibrio</taxon>
    </lineage>
</organism>
<evidence type="ECO:0000313" key="1">
    <source>
        <dbReference type="EMBL" id="MDG0816152.1"/>
    </source>
</evidence>
<evidence type="ECO:0000313" key="2">
    <source>
        <dbReference type="Proteomes" id="UP001152321"/>
    </source>
</evidence>
<name>A0ABT6DI38_9BACT</name>
<gene>
    <name evidence="1" type="ORF">NWE73_07240</name>
</gene>